<evidence type="ECO:0000256" key="5">
    <source>
        <dbReference type="RuleBase" id="RU361279"/>
    </source>
</evidence>
<dbReference type="Proteomes" id="UP000239907">
    <property type="component" value="Unassembled WGS sequence"/>
</dbReference>
<sequence length="187" mass="20630">MPDTLIKKQKQALRSEMQTMLQNLTTEQRTANSAAICRAITALVRASPTIRTIASFVALPSEPDLSELHASLPNHRLVYPRSLAGGAMHFHHVNDLNQMESGFYNIPQPLDNADTLVVPAEIDLFLCPGFAFSESGQRLGKGGGYYDRLLSQRSPSSRLVGICFREQVTQNLPTEDHDILVDQVISA</sequence>
<dbReference type="InterPro" id="IPR024185">
    <property type="entry name" value="FTHF_cligase-like_sf"/>
</dbReference>
<dbReference type="GO" id="GO:0009396">
    <property type="term" value="P:folic acid-containing compound biosynthetic process"/>
    <property type="evidence" value="ECO:0007669"/>
    <property type="project" value="TreeGrafter"/>
</dbReference>
<reference evidence="6 7" key="1">
    <citation type="submission" date="2016-12" db="EMBL/GenBank/DDBJ databases">
        <title>Study of bacterial adaptation to deep sea.</title>
        <authorList>
            <person name="Song J."/>
            <person name="Yoshizawa S."/>
            <person name="Kogure K."/>
        </authorList>
    </citation>
    <scope>NUCLEOTIDE SEQUENCE [LARGE SCALE GENOMIC DNA]</scope>
    <source>
        <strain evidence="6 7">SAORIC-165</strain>
    </source>
</reference>
<comment type="caution">
    <text evidence="6">The sequence shown here is derived from an EMBL/GenBank/DDBJ whole genome shotgun (WGS) entry which is preliminary data.</text>
</comment>
<dbReference type="Pfam" id="PF01812">
    <property type="entry name" value="5-FTHF_cyc-lig"/>
    <property type="match status" value="1"/>
</dbReference>
<feature type="binding site" evidence="4">
    <location>
        <begin position="138"/>
        <end position="146"/>
    </location>
    <ligand>
        <name>ATP</name>
        <dbReference type="ChEBI" id="CHEBI:30616"/>
    </ligand>
</feature>
<feature type="binding site" evidence="4">
    <location>
        <position position="62"/>
    </location>
    <ligand>
        <name>substrate</name>
    </ligand>
</feature>
<dbReference type="EMBL" id="MQWA01000001">
    <property type="protein sequence ID" value="PQJ27176.1"/>
    <property type="molecule type" value="Genomic_DNA"/>
</dbReference>
<dbReference type="InterPro" id="IPR002698">
    <property type="entry name" value="FTHF_cligase"/>
</dbReference>
<comment type="catalytic activity">
    <reaction evidence="5">
        <text>(6S)-5-formyl-5,6,7,8-tetrahydrofolate + ATP = (6R)-5,10-methenyltetrahydrofolate + ADP + phosphate</text>
        <dbReference type="Rhea" id="RHEA:10488"/>
        <dbReference type="ChEBI" id="CHEBI:30616"/>
        <dbReference type="ChEBI" id="CHEBI:43474"/>
        <dbReference type="ChEBI" id="CHEBI:57455"/>
        <dbReference type="ChEBI" id="CHEBI:57457"/>
        <dbReference type="ChEBI" id="CHEBI:456216"/>
        <dbReference type="EC" id="6.3.3.2"/>
    </reaction>
</comment>
<dbReference type="Gene3D" id="3.40.50.10420">
    <property type="entry name" value="NagB/RpiA/CoA transferase-like"/>
    <property type="match status" value="1"/>
</dbReference>
<feature type="binding site" evidence="4">
    <location>
        <position position="57"/>
    </location>
    <ligand>
        <name>substrate</name>
    </ligand>
</feature>
<dbReference type="GO" id="GO:0046872">
    <property type="term" value="F:metal ion binding"/>
    <property type="evidence" value="ECO:0007669"/>
    <property type="project" value="UniProtKB-KW"/>
</dbReference>
<dbReference type="NCBIfam" id="TIGR02727">
    <property type="entry name" value="MTHFS_bact"/>
    <property type="match status" value="1"/>
</dbReference>
<keyword evidence="5" id="KW-0460">Magnesium</keyword>
<comment type="similarity">
    <text evidence="1 5">Belongs to the 5-formyltetrahydrofolate cyclo-ligase family.</text>
</comment>
<dbReference type="InterPro" id="IPR037171">
    <property type="entry name" value="NagB/RpiA_transferase-like"/>
</dbReference>
<evidence type="ECO:0000256" key="3">
    <source>
        <dbReference type="ARBA" id="ARBA00022840"/>
    </source>
</evidence>
<name>A0A2S7TWQ9_9BACT</name>
<dbReference type="PIRSF" id="PIRSF006806">
    <property type="entry name" value="FTHF_cligase"/>
    <property type="match status" value="1"/>
</dbReference>
<evidence type="ECO:0000256" key="1">
    <source>
        <dbReference type="ARBA" id="ARBA00010638"/>
    </source>
</evidence>
<organism evidence="6 7">
    <name type="scientific">Rubritalea profundi</name>
    <dbReference type="NCBI Taxonomy" id="1658618"/>
    <lineage>
        <taxon>Bacteria</taxon>
        <taxon>Pseudomonadati</taxon>
        <taxon>Verrucomicrobiota</taxon>
        <taxon>Verrucomicrobiia</taxon>
        <taxon>Verrucomicrobiales</taxon>
        <taxon>Rubritaleaceae</taxon>
        <taxon>Rubritalea</taxon>
    </lineage>
</organism>
<dbReference type="GO" id="GO:0005524">
    <property type="term" value="F:ATP binding"/>
    <property type="evidence" value="ECO:0007669"/>
    <property type="project" value="UniProtKB-KW"/>
</dbReference>
<protein>
    <recommendedName>
        <fullName evidence="5">5-formyltetrahydrofolate cyclo-ligase</fullName>
        <ecNumber evidence="5">6.3.3.2</ecNumber>
    </recommendedName>
</protein>
<feature type="binding site" evidence="4">
    <location>
        <begin position="10"/>
        <end position="14"/>
    </location>
    <ligand>
        <name>ATP</name>
        <dbReference type="ChEBI" id="CHEBI:30616"/>
    </ligand>
</feature>
<dbReference type="EC" id="6.3.3.2" evidence="5"/>
<keyword evidence="7" id="KW-1185">Reference proteome</keyword>
<proteinExistence type="inferred from homology"/>
<dbReference type="SUPFAM" id="SSF100950">
    <property type="entry name" value="NagB/RpiA/CoA transferase-like"/>
    <property type="match status" value="1"/>
</dbReference>
<keyword evidence="3 4" id="KW-0067">ATP-binding</keyword>
<dbReference type="PANTHER" id="PTHR23407:SF1">
    <property type="entry name" value="5-FORMYLTETRAHYDROFOLATE CYCLO-LIGASE"/>
    <property type="match status" value="1"/>
</dbReference>
<evidence type="ECO:0000313" key="6">
    <source>
        <dbReference type="EMBL" id="PQJ27176.1"/>
    </source>
</evidence>
<gene>
    <name evidence="6" type="ORF">BSZ32_00790</name>
</gene>
<dbReference type="OrthoDB" id="9801938at2"/>
<evidence type="ECO:0000256" key="2">
    <source>
        <dbReference type="ARBA" id="ARBA00022741"/>
    </source>
</evidence>
<keyword evidence="6" id="KW-0436">Ligase</keyword>
<accession>A0A2S7TWQ9</accession>
<keyword evidence="5" id="KW-0479">Metal-binding</keyword>
<dbReference type="AlphaFoldDB" id="A0A2S7TWQ9"/>
<dbReference type="RefSeq" id="WP_105041661.1">
    <property type="nucleotide sequence ID" value="NZ_MQWA01000001.1"/>
</dbReference>
<keyword evidence="2 4" id="KW-0547">Nucleotide-binding</keyword>
<dbReference type="PANTHER" id="PTHR23407">
    <property type="entry name" value="ATPASE INHIBITOR/5-FORMYLTETRAHYDROFOLATE CYCLO-LIGASE"/>
    <property type="match status" value="1"/>
</dbReference>
<dbReference type="GO" id="GO:0035999">
    <property type="term" value="P:tetrahydrofolate interconversion"/>
    <property type="evidence" value="ECO:0007669"/>
    <property type="project" value="TreeGrafter"/>
</dbReference>
<comment type="cofactor">
    <cofactor evidence="5">
        <name>Mg(2+)</name>
        <dbReference type="ChEBI" id="CHEBI:18420"/>
    </cofactor>
</comment>
<dbReference type="GO" id="GO:0030272">
    <property type="term" value="F:5-formyltetrahydrofolate cyclo-ligase activity"/>
    <property type="evidence" value="ECO:0007669"/>
    <property type="project" value="UniProtKB-EC"/>
</dbReference>
<evidence type="ECO:0000256" key="4">
    <source>
        <dbReference type="PIRSR" id="PIRSR006806-1"/>
    </source>
</evidence>
<evidence type="ECO:0000313" key="7">
    <source>
        <dbReference type="Proteomes" id="UP000239907"/>
    </source>
</evidence>